<feature type="transmembrane region" description="Helical" evidence="1">
    <location>
        <begin position="104"/>
        <end position="124"/>
    </location>
</feature>
<protein>
    <submittedName>
        <fullName evidence="2">Uncharacterized protein DUF4345</fullName>
    </submittedName>
</protein>
<evidence type="ECO:0000313" key="3">
    <source>
        <dbReference type="Proteomes" id="UP000243978"/>
    </source>
</evidence>
<comment type="caution">
    <text evidence="2">The sequence shown here is derived from an EMBL/GenBank/DDBJ whole genome shotgun (WGS) entry which is preliminary data.</text>
</comment>
<dbReference type="RefSeq" id="WP_107847437.1">
    <property type="nucleotide sequence ID" value="NZ_QBKS01000003.1"/>
</dbReference>
<dbReference type="OrthoDB" id="583466at2"/>
<gene>
    <name evidence="2" type="ORF">C8N43_3826</name>
</gene>
<evidence type="ECO:0000313" key="2">
    <source>
        <dbReference type="EMBL" id="PTX53783.1"/>
    </source>
</evidence>
<dbReference type="Pfam" id="PF14248">
    <property type="entry name" value="DUF4345"/>
    <property type="match status" value="1"/>
</dbReference>
<keyword evidence="1" id="KW-1133">Transmembrane helix</keyword>
<accession>A0A2T6BCJ3</accession>
<keyword evidence="3" id="KW-1185">Reference proteome</keyword>
<sequence length="138" mass="13903">MSITVLEKIALGVSGLTAVGIGAFILAAPHAFFASYGITVGDDASLLSELRAPAAGLASFGVLMLAGIWRSAMTPLAKAAALIVFLAFPAGRIIGLVIDGLPSGPIVGALFFELAVAGLCVVAFSRRANPARGPLPDI</sequence>
<reference evidence="2 3" key="1">
    <citation type="submission" date="2018-04" db="EMBL/GenBank/DDBJ databases">
        <title>Genomic Encyclopedia of Archaeal and Bacterial Type Strains, Phase II (KMG-II): from individual species to whole genera.</title>
        <authorList>
            <person name="Goeker M."/>
        </authorList>
    </citation>
    <scope>NUCLEOTIDE SEQUENCE [LARGE SCALE GENOMIC DNA]</scope>
    <source>
        <strain evidence="2 3">DSM 100977</strain>
    </source>
</reference>
<feature type="transmembrane region" description="Helical" evidence="1">
    <location>
        <begin position="9"/>
        <end position="32"/>
    </location>
</feature>
<feature type="transmembrane region" description="Helical" evidence="1">
    <location>
        <begin position="76"/>
        <end position="98"/>
    </location>
</feature>
<dbReference type="InterPro" id="IPR025597">
    <property type="entry name" value="DUF4345"/>
</dbReference>
<proteinExistence type="predicted"/>
<name>A0A2T6BCJ3_9RHOB</name>
<organism evidence="2 3">
    <name type="scientific">Litoreibacter ponti</name>
    <dbReference type="NCBI Taxonomy" id="1510457"/>
    <lineage>
        <taxon>Bacteria</taxon>
        <taxon>Pseudomonadati</taxon>
        <taxon>Pseudomonadota</taxon>
        <taxon>Alphaproteobacteria</taxon>
        <taxon>Rhodobacterales</taxon>
        <taxon>Roseobacteraceae</taxon>
        <taxon>Litoreibacter</taxon>
    </lineage>
</organism>
<dbReference type="Proteomes" id="UP000243978">
    <property type="component" value="Unassembled WGS sequence"/>
</dbReference>
<dbReference type="AlphaFoldDB" id="A0A2T6BCJ3"/>
<keyword evidence="1" id="KW-0812">Transmembrane</keyword>
<feature type="transmembrane region" description="Helical" evidence="1">
    <location>
        <begin position="52"/>
        <end position="69"/>
    </location>
</feature>
<keyword evidence="1" id="KW-0472">Membrane</keyword>
<evidence type="ECO:0000256" key="1">
    <source>
        <dbReference type="SAM" id="Phobius"/>
    </source>
</evidence>
<dbReference type="EMBL" id="QBKS01000003">
    <property type="protein sequence ID" value="PTX53783.1"/>
    <property type="molecule type" value="Genomic_DNA"/>
</dbReference>